<proteinExistence type="predicted"/>
<dbReference type="Gene3D" id="2.160.20.10">
    <property type="entry name" value="Single-stranded right-handed beta-helix, Pectin lyase-like"/>
    <property type="match status" value="1"/>
</dbReference>
<sequence length="588" mass="63865">MRVKSFRYWINMKTLLRTNSILFFFVCTSALFLSVFRGTVAPADQSVPFEYRKVIPERPGQPPNLYFSDLTHAPSIGWSATDPQKGAAVTIWGNGFGTERGDSFVTVNGVKLDRDSDYAEWNGDSFDVFFLKRITFWLRSECPVGVGSLSLTVGGKTSSEFPFSVIEGNLLFVDQDASSPGNGTHDAPWSSPNEAVKSLRPGDVLYFRQTEQAYGDKFFTGKQNFYLTRGNSTDGTENAPIALASYPGEIATIDSVGNGVSQSMIGNFMLARDYWTISKFRLRATQTCLFLGAANGERGYGIRAVGNDCVGCQTFGTGTAPIATFASNIQVLGNSSHGGISNNKLDHALYISGDASRNKGVELGWNYCYDNQYAIGPMIVVNHQGNRIPKGKSCKGHAIHDNFVDCQEFAGRGIGIYSMSWENAPGEPEPETAKVYNNIVIGAGFMDSSSSAIYCLNGKAAFYHNTLIACRGHGLTIGGEDVLSVSFQNNIVHMASGGKYIYLVSGSEDLLFSNNLYAGLDRHPDLDTSSTLGPTSLDDQMIPSTTGNETASAIPIADARLDFWGARRPSNRNSDIGACQHFRNTQAD</sequence>
<dbReference type="AlphaFoldDB" id="A0A5C6F2Y8"/>
<protein>
    <submittedName>
        <fullName evidence="1">Uncharacterized protein</fullName>
    </submittedName>
</protein>
<dbReference type="Proteomes" id="UP000317977">
    <property type="component" value="Unassembled WGS sequence"/>
</dbReference>
<accession>A0A5C6F2Y8</accession>
<evidence type="ECO:0000313" key="2">
    <source>
        <dbReference type="Proteomes" id="UP000317977"/>
    </source>
</evidence>
<evidence type="ECO:0000313" key="1">
    <source>
        <dbReference type="EMBL" id="TWU55678.1"/>
    </source>
</evidence>
<dbReference type="SUPFAM" id="SSF51126">
    <property type="entry name" value="Pectin lyase-like"/>
    <property type="match status" value="1"/>
</dbReference>
<reference evidence="1 2" key="1">
    <citation type="submission" date="2019-02" db="EMBL/GenBank/DDBJ databases">
        <title>Deep-cultivation of Planctomycetes and their phenomic and genomic characterization uncovers novel biology.</title>
        <authorList>
            <person name="Wiegand S."/>
            <person name="Jogler M."/>
            <person name="Boedeker C."/>
            <person name="Pinto D."/>
            <person name="Vollmers J."/>
            <person name="Rivas-Marin E."/>
            <person name="Kohn T."/>
            <person name="Peeters S.H."/>
            <person name="Heuer A."/>
            <person name="Rast P."/>
            <person name="Oberbeckmann S."/>
            <person name="Bunk B."/>
            <person name="Jeske O."/>
            <person name="Meyerdierks A."/>
            <person name="Storesund J.E."/>
            <person name="Kallscheuer N."/>
            <person name="Luecker S."/>
            <person name="Lage O.M."/>
            <person name="Pohl T."/>
            <person name="Merkel B.J."/>
            <person name="Hornburger P."/>
            <person name="Mueller R.-W."/>
            <person name="Bruemmer F."/>
            <person name="Labrenz M."/>
            <person name="Spormann A.M."/>
            <person name="Op Den Camp H."/>
            <person name="Overmann J."/>
            <person name="Amann R."/>
            <person name="Jetten M.S.M."/>
            <person name="Mascher T."/>
            <person name="Medema M.H."/>
            <person name="Devos D.P."/>
            <person name="Kaster A.-K."/>
            <person name="Ovreas L."/>
            <person name="Rohde M."/>
            <person name="Galperin M.Y."/>
            <person name="Jogler C."/>
        </authorList>
    </citation>
    <scope>NUCLEOTIDE SEQUENCE [LARGE SCALE GENOMIC DNA]</scope>
    <source>
        <strain evidence="1 2">Poly59</strain>
    </source>
</reference>
<gene>
    <name evidence="1" type="ORF">Poly59_19780</name>
</gene>
<dbReference type="InterPro" id="IPR012334">
    <property type="entry name" value="Pectin_lyas_fold"/>
</dbReference>
<name>A0A5C6F2Y8_9BACT</name>
<comment type="caution">
    <text evidence="1">The sequence shown here is derived from an EMBL/GenBank/DDBJ whole genome shotgun (WGS) entry which is preliminary data.</text>
</comment>
<organism evidence="1 2">
    <name type="scientific">Rubripirellula reticaptiva</name>
    <dbReference type="NCBI Taxonomy" id="2528013"/>
    <lineage>
        <taxon>Bacteria</taxon>
        <taxon>Pseudomonadati</taxon>
        <taxon>Planctomycetota</taxon>
        <taxon>Planctomycetia</taxon>
        <taxon>Pirellulales</taxon>
        <taxon>Pirellulaceae</taxon>
        <taxon>Rubripirellula</taxon>
    </lineage>
</organism>
<dbReference type="InterPro" id="IPR011050">
    <property type="entry name" value="Pectin_lyase_fold/virulence"/>
</dbReference>
<dbReference type="EMBL" id="SJPX01000002">
    <property type="protein sequence ID" value="TWU55678.1"/>
    <property type="molecule type" value="Genomic_DNA"/>
</dbReference>
<keyword evidence="2" id="KW-1185">Reference proteome</keyword>